<dbReference type="PANTHER" id="PTHR47186">
    <property type="entry name" value="LEUCINE-RICH REPEAT-CONTAINING PROTEIN 57"/>
    <property type="match status" value="1"/>
</dbReference>
<dbReference type="InterPro" id="IPR001611">
    <property type="entry name" value="Leu-rich_rpt"/>
</dbReference>
<feature type="domain" description="Disease resistance R13L4/SHOC-2-like LRR" evidence="4">
    <location>
        <begin position="262"/>
        <end position="375"/>
    </location>
</feature>
<accession>F6GW07</accession>
<dbReference type="InterPro" id="IPR032675">
    <property type="entry name" value="LRR_dom_sf"/>
</dbReference>
<evidence type="ECO:0008006" key="7">
    <source>
        <dbReference type="Google" id="ProtNLM"/>
    </source>
</evidence>
<evidence type="ECO:0000259" key="3">
    <source>
        <dbReference type="Pfam" id="PF20160"/>
    </source>
</evidence>
<dbReference type="Pfam" id="PF20160">
    <property type="entry name" value="C-JID"/>
    <property type="match status" value="1"/>
</dbReference>
<dbReference type="Proteomes" id="UP000009183">
    <property type="component" value="Chromosome 18"/>
</dbReference>
<evidence type="ECO:0000259" key="4">
    <source>
        <dbReference type="Pfam" id="PF23598"/>
    </source>
</evidence>
<dbReference type="EMBL" id="FN594956">
    <property type="protein sequence ID" value="CCB44142.1"/>
    <property type="molecule type" value="Genomic_DNA"/>
</dbReference>
<dbReference type="InParanoid" id="F6GW07"/>
<dbReference type="AlphaFoldDB" id="F6GW07"/>
<reference evidence="6" key="1">
    <citation type="journal article" date="2007" name="Nature">
        <title>The grapevine genome sequence suggests ancestral hexaploidization in major angiosperm phyla.</title>
        <authorList>
            <consortium name="The French-Italian Public Consortium for Grapevine Genome Characterization."/>
            <person name="Jaillon O."/>
            <person name="Aury J.-M."/>
            <person name="Noel B."/>
            <person name="Policriti A."/>
            <person name="Clepet C."/>
            <person name="Casagrande A."/>
            <person name="Choisne N."/>
            <person name="Aubourg S."/>
            <person name="Vitulo N."/>
            <person name="Jubin C."/>
            <person name="Vezzi A."/>
            <person name="Legeai F."/>
            <person name="Hugueney P."/>
            <person name="Dasilva C."/>
            <person name="Horner D."/>
            <person name="Mica E."/>
            <person name="Jublot D."/>
            <person name="Poulain J."/>
            <person name="Bruyere C."/>
            <person name="Billault A."/>
            <person name="Segurens B."/>
            <person name="Gouyvenoux M."/>
            <person name="Ugarte E."/>
            <person name="Cattonaro F."/>
            <person name="Anthouard V."/>
            <person name="Vico V."/>
            <person name="Del Fabbro C."/>
            <person name="Alaux M."/>
            <person name="Di Gaspero G."/>
            <person name="Dumas V."/>
            <person name="Felice N."/>
            <person name="Paillard S."/>
            <person name="Juman I."/>
            <person name="Moroldo M."/>
            <person name="Scalabrin S."/>
            <person name="Canaguier A."/>
            <person name="Le Clainche I."/>
            <person name="Malacrida G."/>
            <person name="Durand E."/>
            <person name="Pesole G."/>
            <person name="Laucou V."/>
            <person name="Chatelet P."/>
            <person name="Merdinoglu D."/>
            <person name="Delledonne M."/>
            <person name="Pezzotti M."/>
            <person name="Lecharny A."/>
            <person name="Scarpelli C."/>
            <person name="Artiguenave F."/>
            <person name="Pe M.E."/>
            <person name="Valle G."/>
            <person name="Morgante M."/>
            <person name="Caboche M."/>
            <person name="Adam-Blondon A.-F."/>
            <person name="Weissenbach J."/>
            <person name="Quetier F."/>
            <person name="Wincker P."/>
        </authorList>
    </citation>
    <scope>NUCLEOTIDE SEQUENCE [LARGE SCALE GENOMIC DNA]</scope>
    <source>
        <strain evidence="6">cv. Pinot noir / PN40024</strain>
    </source>
</reference>
<feature type="domain" description="Disease resistance R13L4/SHOC-2-like LRR" evidence="4">
    <location>
        <begin position="102"/>
        <end position="223"/>
    </location>
</feature>
<dbReference type="Gene3D" id="3.80.10.10">
    <property type="entry name" value="Ribonuclease Inhibitor"/>
    <property type="match status" value="3"/>
</dbReference>
<keyword evidence="2" id="KW-0677">Repeat</keyword>
<dbReference type="GO" id="GO:0035556">
    <property type="term" value="P:intracellular signal transduction"/>
    <property type="evidence" value="ECO:0000318"/>
    <property type="project" value="GO_Central"/>
</dbReference>
<keyword evidence="6" id="KW-1185">Reference proteome</keyword>
<dbReference type="HOGENOM" id="CLU_023831_1_0_1"/>
<dbReference type="InterPro" id="IPR045344">
    <property type="entry name" value="C-JID"/>
</dbReference>
<protein>
    <recommendedName>
        <fullName evidence="7">Disease resistance-like protein DSC1</fullName>
    </recommendedName>
</protein>
<organism evidence="5 6">
    <name type="scientific">Vitis vinifera</name>
    <name type="common">Grape</name>
    <dbReference type="NCBI Taxonomy" id="29760"/>
    <lineage>
        <taxon>Eukaryota</taxon>
        <taxon>Viridiplantae</taxon>
        <taxon>Streptophyta</taxon>
        <taxon>Embryophyta</taxon>
        <taxon>Tracheophyta</taxon>
        <taxon>Spermatophyta</taxon>
        <taxon>Magnoliopsida</taxon>
        <taxon>eudicotyledons</taxon>
        <taxon>Gunneridae</taxon>
        <taxon>Pentapetalae</taxon>
        <taxon>rosids</taxon>
        <taxon>Vitales</taxon>
        <taxon>Vitaceae</taxon>
        <taxon>Viteae</taxon>
        <taxon>Vitis</taxon>
    </lineage>
</organism>
<dbReference type="STRING" id="29760.F6GW07"/>
<evidence type="ECO:0000313" key="5">
    <source>
        <dbReference type="EMBL" id="CCB44142.1"/>
    </source>
</evidence>
<dbReference type="SUPFAM" id="SSF52058">
    <property type="entry name" value="L domain-like"/>
    <property type="match status" value="2"/>
</dbReference>
<dbReference type="OrthoDB" id="1002095at2759"/>
<name>F6GW07_VITVI</name>
<evidence type="ECO:0000256" key="1">
    <source>
        <dbReference type="ARBA" id="ARBA00022614"/>
    </source>
</evidence>
<dbReference type="PANTHER" id="PTHR47186:SF63">
    <property type="entry name" value="C-JID DOMAIN-CONTAINING PROTEIN"/>
    <property type="match status" value="1"/>
</dbReference>
<dbReference type="Pfam" id="PF23598">
    <property type="entry name" value="LRR_14"/>
    <property type="match status" value="2"/>
</dbReference>
<dbReference type="Pfam" id="PF00560">
    <property type="entry name" value="LRR_1"/>
    <property type="match status" value="1"/>
</dbReference>
<proteinExistence type="predicted"/>
<evidence type="ECO:0000313" key="6">
    <source>
        <dbReference type="Proteomes" id="UP000009183"/>
    </source>
</evidence>
<keyword evidence="1" id="KW-0433">Leucine-rich repeat</keyword>
<gene>
    <name evidence="5" type="ordered locus">VIT_18s0089g00550</name>
</gene>
<evidence type="ECO:0000256" key="2">
    <source>
        <dbReference type="ARBA" id="ARBA00022737"/>
    </source>
</evidence>
<dbReference type="InterPro" id="IPR055414">
    <property type="entry name" value="LRR_R13L4/SHOC2-like"/>
</dbReference>
<feature type="domain" description="C-JID" evidence="3">
    <location>
        <begin position="439"/>
        <end position="580"/>
    </location>
</feature>
<sequence length="632" mass="72441">MGWEIVREKYPRDPNKWSRLWEPEDIYRAFIRKQGSTQLDHISNFSTMPNLERLNLRLCGSLDKIDSSIGVLTKLTWLDLSNCKLLKSLPSSIQYLDSLEELYLRNCSSLEKFLEMERGCMKGLRELWLDNTAIEELSSSIVHITSLELLSLRICKNLKSLPSNICGLESLTTLDLRDCSNLETFPEIMEDMQHLESLNLRGTGIKQIAAPFEHLNQLLFFSLCFCKNLRSLPSNICRLESLTTLDLNHCSNLETFPEIMEDMQELKNLDLRGTAIKELPSSVQRIKRLRYLDLSNCKNLETLPHTIYDLEFLVDLTAHGCPKLKKFPRNMGNLKGLRSLENLDLSYCDGMEGAIFSDIGQFYKLRELNISHCKLLQEIPEFPSTLREIDAHDCTALETLFSPSSPLWSSFLKLLKSATQDSECDTQTGISKINIPGSSGIPRWVSYQKMGNHIRIRLPMNLYEDNNFFGFAFFYLYQKVNGSEKHFEDDFPLLYSWKLLGGSSDKGDSSFFINYDPCECYKSNGGVSDRLWVVYYPKVAVLDEHDSNQRRSLEISFDSHQATCVNIKGVGIHLVYIQDHQQNHAALDLLDAQGNLDVQYPTFQDDEHNHIPMPLDLRNFGDDGSIPSEDTN</sequence>
<dbReference type="PaxDb" id="29760-VIT_18s0089g00550.t01"/>